<dbReference type="InterPro" id="IPR058258">
    <property type="entry name" value="CcmS-like"/>
</dbReference>
<evidence type="ECO:0000259" key="2">
    <source>
        <dbReference type="Pfam" id="PF26617"/>
    </source>
</evidence>
<dbReference type="Pfam" id="PF26617">
    <property type="entry name" value="CcmS-like"/>
    <property type="match status" value="1"/>
</dbReference>
<organism evidence="3 4">
    <name type="scientific">Cristinia sonorae</name>
    <dbReference type="NCBI Taxonomy" id="1940300"/>
    <lineage>
        <taxon>Eukaryota</taxon>
        <taxon>Fungi</taxon>
        <taxon>Dikarya</taxon>
        <taxon>Basidiomycota</taxon>
        <taxon>Agaricomycotina</taxon>
        <taxon>Agaricomycetes</taxon>
        <taxon>Agaricomycetidae</taxon>
        <taxon>Agaricales</taxon>
        <taxon>Pleurotineae</taxon>
        <taxon>Stephanosporaceae</taxon>
        <taxon>Cristinia</taxon>
    </lineage>
</organism>
<sequence>MHMDPITSSKTMNMATGLGTTTAFDLQPPRQGIGVNTFHSSQGQALVPAMEAMFGKKRMAKERIYWCFSPEKDPRVVALLKWIDAMSDGLATIGLQHFLQTGQRGAFITNVEYMVPGPNPQPAFDWITKNHLRATLDRVFQESVVTYDPAKIVIVFVFLLSASKNSMVCWRRKLPVSEELRMRYRRDIEKTLGRLEEKKQVIVDELPPPPPKPEEPPPPPKKKRGFWRRLFGIK</sequence>
<evidence type="ECO:0000313" key="4">
    <source>
        <dbReference type="Proteomes" id="UP000813824"/>
    </source>
</evidence>
<name>A0A8K0UX24_9AGAR</name>
<reference evidence="3" key="1">
    <citation type="journal article" date="2021" name="New Phytol.">
        <title>Evolutionary innovations through gain and loss of genes in the ectomycorrhizal Boletales.</title>
        <authorList>
            <person name="Wu G."/>
            <person name="Miyauchi S."/>
            <person name="Morin E."/>
            <person name="Kuo A."/>
            <person name="Drula E."/>
            <person name="Varga T."/>
            <person name="Kohler A."/>
            <person name="Feng B."/>
            <person name="Cao Y."/>
            <person name="Lipzen A."/>
            <person name="Daum C."/>
            <person name="Hundley H."/>
            <person name="Pangilinan J."/>
            <person name="Johnson J."/>
            <person name="Barry K."/>
            <person name="LaButti K."/>
            <person name="Ng V."/>
            <person name="Ahrendt S."/>
            <person name="Min B."/>
            <person name="Choi I.G."/>
            <person name="Park H."/>
            <person name="Plett J.M."/>
            <person name="Magnuson J."/>
            <person name="Spatafora J.W."/>
            <person name="Nagy L.G."/>
            <person name="Henrissat B."/>
            <person name="Grigoriev I.V."/>
            <person name="Yang Z.L."/>
            <person name="Xu J."/>
            <person name="Martin F.M."/>
        </authorList>
    </citation>
    <scope>NUCLEOTIDE SEQUENCE</scope>
    <source>
        <strain evidence="3">KKN 215</strain>
    </source>
</reference>
<protein>
    <recommendedName>
        <fullName evidence="2">CcmS related domain-containing protein</fullName>
    </recommendedName>
</protein>
<evidence type="ECO:0000256" key="1">
    <source>
        <dbReference type="SAM" id="MobiDB-lite"/>
    </source>
</evidence>
<feature type="region of interest" description="Disordered" evidence="1">
    <location>
        <begin position="200"/>
        <end position="225"/>
    </location>
</feature>
<feature type="domain" description="CcmS related" evidence="2">
    <location>
        <begin position="49"/>
        <end position="178"/>
    </location>
</feature>
<gene>
    <name evidence="3" type="ORF">BXZ70DRAFT_917037</name>
</gene>
<feature type="compositionally biased region" description="Pro residues" evidence="1">
    <location>
        <begin position="206"/>
        <end position="219"/>
    </location>
</feature>
<dbReference type="Proteomes" id="UP000813824">
    <property type="component" value="Unassembled WGS sequence"/>
</dbReference>
<comment type="caution">
    <text evidence="3">The sequence shown here is derived from an EMBL/GenBank/DDBJ whole genome shotgun (WGS) entry which is preliminary data.</text>
</comment>
<proteinExistence type="predicted"/>
<dbReference type="AlphaFoldDB" id="A0A8K0UX24"/>
<evidence type="ECO:0000313" key="3">
    <source>
        <dbReference type="EMBL" id="KAH8105822.1"/>
    </source>
</evidence>
<keyword evidence="4" id="KW-1185">Reference proteome</keyword>
<accession>A0A8K0UX24</accession>
<dbReference type="OrthoDB" id="3171339at2759"/>
<dbReference type="EMBL" id="JAEVFJ010000003">
    <property type="protein sequence ID" value="KAH8105822.1"/>
    <property type="molecule type" value="Genomic_DNA"/>
</dbReference>